<dbReference type="Gene3D" id="2.60.120.260">
    <property type="entry name" value="Galactose-binding domain-like"/>
    <property type="match status" value="1"/>
</dbReference>
<name>A0A512RF90_9BACT</name>
<dbReference type="Pfam" id="PF17166">
    <property type="entry name" value="DUF5126"/>
    <property type="match status" value="1"/>
</dbReference>
<dbReference type="PROSITE" id="PS51257">
    <property type="entry name" value="PROKAR_LIPOPROTEIN"/>
    <property type="match status" value="1"/>
</dbReference>
<protein>
    <recommendedName>
        <fullName evidence="7">DUF4959 domain-containing protein</fullName>
    </recommendedName>
</protein>
<dbReference type="InterPro" id="IPR032527">
    <property type="entry name" value="DUF4959"/>
</dbReference>
<proteinExistence type="predicted"/>
<sequence>MLHKSTLLLAAIAVGLFMAGCKEERVGPLPASDALPAKITDLKVVNTPGGAKIAYVVPADPNLLYVQAEWEYKGIRRNTKSSYYGDTLVLQGFGDTNEYKVSVYAVNRVEKRSEPVDVTVKPLTPPVHEVYASLKVKPDFGGVNVEFVNETRGDLVITVLAEDAEGKMTPVDAFYTGLPKGDFTTRGLDPEPTLFGVFVKDRWGNISDTLLTEETPFFEKELDKKQFRELNPYPGDVNGNIYSAAYPMKNLWDGKGNTIFVTAQAYGVPVSFSVDLGVKAKLSRMKYFQRQSTAFYFNSGTPLEWDVYGSNSPAPDGNYDSWTLLMHCTSHKPSGLPLGQASSDDISYALAGEDFNFPLSAEGYRYLRFNVTKTYGNATNITFAELTFWGAF</sequence>
<dbReference type="Pfam" id="PF16391">
    <property type="entry name" value="DUF5000"/>
    <property type="match status" value="1"/>
</dbReference>
<dbReference type="Proteomes" id="UP000321436">
    <property type="component" value="Unassembled WGS sequence"/>
</dbReference>
<evidence type="ECO:0000259" key="2">
    <source>
        <dbReference type="Pfam" id="PF16323"/>
    </source>
</evidence>
<dbReference type="InterPro" id="IPR032164">
    <property type="entry name" value="DUF5000"/>
</dbReference>
<feature type="signal peptide" evidence="1">
    <location>
        <begin position="1"/>
        <end position="19"/>
    </location>
</feature>
<dbReference type="InterPro" id="IPR033431">
    <property type="entry name" value="DUF5126"/>
</dbReference>
<organism evidence="5 6">
    <name type="scientific">Chitinophaga cymbidii</name>
    <dbReference type="NCBI Taxonomy" id="1096750"/>
    <lineage>
        <taxon>Bacteria</taxon>
        <taxon>Pseudomonadati</taxon>
        <taxon>Bacteroidota</taxon>
        <taxon>Chitinophagia</taxon>
        <taxon>Chitinophagales</taxon>
        <taxon>Chitinophagaceae</taxon>
        <taxon>Chitinophaga</taxon>
    </lineage>
</organism>
<dbReference type="InterPro" id="IPR008979">
    <property type="entry name" value="Galactose-bd-like_sf"/>
</dbReference>
<dbReference type="EMBL" id="BKAU01000001">
    <property type="protein sequence ID" value="GEP94370.1"/>
    <property type="molecule type" value="Genomic_DNA"/>
</dbReference>
<comment type="caution">
    <text evidence="5">The sequence shown here is derived from an EMBL/GenBank/DDBJ whole genome shotgun (WGS) entry which is preliminary data.</text>
</comment>
<feature type="domain" description="DUF5126" evidence="4">
    <location>
        <begin position="123"/>
        <end position="225"/>
    </location>
</feature>
<dbReference type="SUPFAM" id="SSF49785">
    <property type="entry name" value="Galactose-binding domain-like"/>
    <property type="match status" value="1"/>
</dbReference>
<feature type="chain" id="PRO_5021714303" description="DUF4959 domain-containing protein" evidence="1">
    <location>
        <begin position="20"/>
        <end position="392"/>
    </location>
</feature>
<dbReference type="OrthoDB" id="621114at2"/>
<accession>A0A512RF90</accession>
<evidence type="ECO:0000259" key="4">
    <source>
        <dbReference type="Pfam" id="PF17166"/>
    </source>
</evidence>
<dbReference type="Pfam" id="PF16323">
    <property type="entry name" value="DUF4959"/>
    <property type="match status" value="1"/>
</dbReference>
<gene>
    <name evidence="5" type="ORF">CCY01nite_06300</name>
</gene>
<reference evidence="5 6" key="1">
    <citation type="submission" date="2019-07" db="EMBL/GenBank/DDBJ databases">
        <title>Whole genome shotgun sequence of Chitinophaga cymbidii NBRC 109752.</title>
        <authorList>
            <person name="Hosoyama A."/>
            <person name="Uohara A."/>
            <person name="Ohji S."/>
            <person name="Ichikawa N."/>
        </authorList>
    </citation>
    <scope>NUCLEOTIDE SEQUENCE [LARGE SCALE GENOMIC DNA]</scope>
    <source>
        <strain evidence="5 6">NBRC 109752</strain>
    </source>
</reference>
<dbReference type="AlphaFoldDB" id="A0A512RF90"/>
<feature type="domain" description="DUF5000" evidence="3">
    <location>
        <begin position="252"/>
        <end position="390"/>
    </location>
</feature>
<evidence type="ECO:0000256" key="1">
    <source>
        <dbReference type="SAM" id="SignalP"/>
    </source>
</evidence>
<evidence type="ECO:0000313" key="5">
    <source>
        <dbReference type="EMBL" id="GEP94370.1"/>
    </source>
</evidence>
<evidence type="ECO:0000259" key="3">
    <source>
        <dbReference type="Pfam" id="PF16391"/>
    </source>
</evidence>
<evidence type="ECO:0000313" key="6">
    <source>
        <dbReference type="Proteomes" id="UP000321436"/>
    </source>
</evidence>
<keyword evidence="1" id="KW-0732">Signal</keyword>
<feature type="domain" description="DUF4959" evidence="2">
    <location>
        <begin position="19"/>
        <end position="122"/>
    </location>
</feature>
<evidence type="ECO:0008006" key="7">
    <source>
        <dbReference type="Google" id="ProtNLM"/>
    </source>
</evidence>
<dbReference type="RefSeq" id="WP_146857846.1">
    <property type="nucleotide sequence ID" value="NZ_BKAU01000001.1"/>
</dbReference>
<keyword evidence="6" id="KW-1185">Reference proteome</keyword>